<comment type="caution">
    <text evidence="1">The sequence shown here is derived from an EMBL/GenBank/DDBJ whole genome shotgun (WGS) entry which is preliminary data.</text>
</comment>
<dbReference type="AlphaFoldDB" id="A0A0F9IN91"/>
<gene>
    <name evidence="1" type="ORF">LCGC14_1636880</name>
</gene>
<evidence type="ECO:0000313" key="1">
    <source>
        <dbReference type="EMBL" id="KKM21294.1"/>
    </source>
</evidence>
<accession>A0A0F9IN91</accession>
<protein>
    <submittedName>
        <fullName evidence="1">Uncharacterized protein</fullName>
    </submittedName>
</protein>
<proteinExistence type="predicted"/>
<organism evidence="1">
    <name type="scientific">marine sediment metagenome</name>
    <dbReference type="NCBI Taxonomy" id="412755"/>
    <lineage>
        <taxon>unclassified sequences</taxon>
        <taxon>metagenomes</taxon>
        <taxon>ecological metagenomes</taxon>
    </lineage>
</organism>
<reference evidence="1" key="1">
    <citation type="journal article" date="2015" name="Nature">
        <title>Complex archaea that bridge the gap between prokaryotes and eukaryotes.</title>
        <authorList>
            <person name="Spang A."/>
            <person name="Saw J.H."/>
            <person name="Jorgensen S.L."/>
            <person name="Zaremba-Niedzwiedzka K."/>
            <person name="Martijn J."/>
            <person name="Lind A.E."/>
            <person name="van Eijk R."/>
            <person name="Schleper C."/>
            <person name="Guy L."/>
            <person name="Ettema T.J."/>
        </authorList>
    </citation>
    <scope>NUCLEOTIDE SEQUENCE</scope>
</reference>
<dbReference type="EMBL" id="LAZR01013581">
    <property type="protein sequence ID" value="KKM21294.1"/>
    <property type="molecule type" value="Genomic_DNA"/>
</dbReference>
<name>A0A0F9IN91_9ZZZZ</name>
<sequence>MENVQAGIIYNPHPNIKCIGIKRSSSGLYWVGVEYVYNNISTYIMLRTWNQVFAYIDVMLDAASEVCEDHSCS</sequence>